<feature type="region of interest" description="Disordered" evidence="1">
    <location>
        <begin position="40"/>
        <end position="59"/>
    </location>
</feature>
<dbReference type="EMBL" id="JARTCD010000001">
    <property type="protein sequence ID" value="KAJ8664140.1"/>
    <property type="molecule type" value="Genomic_DNA"/>
</dbReference>
<reference evidence="2 3" key="1">
    <citation type="submission" date="2023-03" db="EMBL/GenBank/DDBJ databases">
        <title>Genome sequence of Lichtheimia ornata CBS 291.66.</title>
        <authorList>
            <person name="Mohabir J.T."/>
            <person name="Shea T.P."/>
            <person name="Kurbessoian T."/>
            <person name="Berby B."/>
            <person name="Fontaine J."/>
            <person name="Livny J."/>
            <person name="Gnirke A."/>
            <person name="Stajich J.E."/>
            <person name="Cuomo C.A."/>
        </authorList>
    </citation>
    <scope>NUCLEOTIDE SEQUENCE [LARGE SCALE GENOMIC DNA]</scope>
    <source>
        <strain evidence="2">CBS 291.66</strain>
    </source>
</reference>
<dbReference type="RefSeq" id="XP_058349052.1">
    <property type="nucleotide sequence ID" value="XM_058480529.1"/>
</dbReference>
<protein>
    <submittedName>
        <fullName evidence="2">Uncharacterized protein</fullName>
    </submittedName>
</protein>
<dbReference type="GeneID" id="83207841"/>
<organism evidence="2 3">
    <name type="scientific">Lichtheimia ornata</name>
    <dbReference type="NCBI Taxonomy" id="688661"/>
    <lineage>
        <taxon>Eukaryota</taxon>
        <taxon>Fungi</taxon>
        <taxon>Fungi incertae sedis</taxon>
        <taxon>Mucoromycota</taxon>
        <taxon>Mucoromycotina</taxon>
        <taxon>Mucoromycetes</taxon>
        <taxon>Mucorales</taxon>
        <taxon>Lichtheimiaceae</taxon>
        <taxon>Lichtheimia</taxon>
    </lineage>
</organism>
<evidence type="ECO:0000313" key="3">
    <source>
        <dbReference type="Proteomes" id="UP001234581"/>
    </source>
</evidence>
<evidence type="ECO:0000313" key="2">
    <source>
        <dbReference type="EMBL" id="KAJ8664140.1"/>
    </source>
</evidence>
<proteinExistence type="predicted"/>
<comment type="caution">
    <text evidence="2">The sequence shown here is derived from an EMBL/GenBank/DDBJ whole genome shotgun (WGS) entry which is preliminary data.</text>
</comment>
<name>A0AAD8DJF6_9FUNG</name>
<dbReference type="Proteomes" id="UP001234581">
    <property type="component" value="Unassembled WGS sequence"/>
</dbReference>
<dbReference type="AlphaFoldDB" id="A0AAD8DJF6"/>
<feature type="region of interest" description="Disordered" evidence="1">
    <location>
        <begin position="137"/>
        <end position="160"/>
    </location>
</feature>
<evidence type="ECO:0000256" key="1">
    <source>
        <dbReference type="SAM" id="MobiDB-lite"/>
    </source>
</evidence>
<feature type="region of interest" description="Disordered" evidence="1">
    <location>
        <begin position="175"/>
        <end position="206"/>
    </location>
</feature>
<feature type="region of interest" description="Disordered" evidence="1">
    <location>
        <begin position="294"/>
        <end position="313"/>
    </location>
</feature>
<feature type="compositionally biased region" description="Acidic residues" evidence="1">
    <location>
        <begin position="297"/>
        <end position="310"/>
    </location>
</feature>
<gene>
    <name evidence="2" type="ORF">O0I10_000419</name>
</gene>
<keyword evidence="3" id="KW-1185">Reference proteome</keyword>
<accession>A0AAD8DJF6</accession>
<sequence length="487" mass="55148">MLRRFSRLLLGVFSLIILCVLSVALLQNRSSLYNLQHATTSTNDVDPDTSQPNQQTPSSEQFLSYRRIGGDFFQQWDALRAGARLAYESNRTLLAPPLHLSMENDPESQQWIQIPWSMIYNVQPIKDKYGIRIIDEHDDNNDESIPPPPPAQLVQMQSTSPETWSNRLSQWLFRTQQQASSSSNHHDNDDDDDEDTTTTNGLPPLQVPHLQDFVALKNMPHARFGQGMSYLVYRREFLSEAQRRLDHALHSDLLLRPDGLQPITLAANQIIHTLGGSRHYDGLNIRFAEYNNVTMNDNDDDEDDEEEGEGEDLKLLETNNETSLDDDVILELLSGLPINLAVSAALPVQASTRLATVMNQATPPSKEALLSACIDYRRNTDNRFPVFYLVTDIDPVDQPDMFLPFYRLFPCTFTKHDLRHHLSVDIPSLINPYISARGDATTKDDILALLQPIVDIIVAGRGYSYLELPPSGKSNIVGLLQKIRYQK</sequence>